<name>A0ACC3A1A5_9EURO</name>
<comment type="caution">
    <text evidence="1">The sequence shown here is derived from an EMBL/GenBank/DDBJ whole genome shotgun (WGS) entry which is preliminary data.</text>
</comment>
<evidence type="ECO:0000313" key="2">
    <source>
        <dbReference type="Proteomes" id="UP001172386"/>
    </source>
</evidence>
<proteinExistence type="predicted"/>
<dbReference type="EMBL" id="JAPDRQ010000139">
    <property type="protein sequence ID" value="KAJ9653855.1"/>
    <property type="molecule type" value="Genomic_DNA"/>
</dbReference>
<sequence length="1102" mass="112358">MLTFTLAFLAGLWALTAAEPCDPSSQTCTDSIPALNTDLVCDFTKQSSLSNDFILADYANISFSSSNGANFSFIKRYDAPYIWTNKYFLFGRVDVEVQAAPGTGLATGCVLMSDNKDEIDFEWSGNDFGQNTGLVQTNYFGKGITGNYDRGTQEAVSSPQSNFHTYSFDWSKDRITWEIDGKVVRTLQNTNQIGAYQFPQTPSRLHLGIWNAGDQDSPQGVVNWAGGYLPLNRTYSAFIKSVKIHPYMPCSSWQYPGNFTGNWQDVKCTNQTVVNSTISSGSTYLNTTNTMASSPSSSSAPSTYVIKTGDTCDNIAQTMGCSRSALQAANPQVNCQMLTPGKTVMSPASSSSSGGSGGSTVPSTSSPGGYNLQATVTATTTVTVTVAAGSVCPNPTTVTTAASGSTCPSAPTVTSIASGSVCPAATTITTALSTVTTGATTVTVTGHCDSATHPEGHSTSISPASGPVSPALDILPSDMTTSAPTSGTSVAPLGTTSSFATTTVTSTISNGSVLVITSYTPVTAGSTVSPVTSSSVITTISTITTSSLCTVCNSYTISGSVTSSCHQTMNTTVMATPVTATVPATSNVPNSTSNGPAITLPTGSTFVAPQSSSSMTTSSSVTSSSVPTTPFVTTATVPCSSCIGGTTTVTSTCSTYTAMTTVTVPCSSCNDGSTTMTSTMTMTLNSTVPPTYPNTTSTSNTFTVNATTPSTTQPTSRTDTSTSSTTTTTCAGGTMSSSCSSIVTIANTCSGSVSSMCSPSMTEVCGPGTCVPMTSSSTSVSSTPTTSSSTPPPSSCPYGTCMPTTVTSTTCQSTLNGTSVATPACVTSTYATQTCGATICLTSPVTYPPTYTTPTSSTTTPPPSTTSSASSCTGDSTCSTYTTSFNSCTAMGGGESSSCSSVTLLTSTCGNTICITNSSPYPYTSTGVSSTSTSPPRTSSTTTASLGSTSTPTPTPPHSTPGTLTITSTSSSLTTTYTVPATCTPTDGCFGQMLSEDHIDDAHNAAYGFCSDSKAQAPSWLTGCGGDRARMTSAFQCLTVSATPVPSAEASGKSCYKNPGGGLIYGKKGRGRRSRRSEGSQGAGEQRNPARFRNFGKGGNNN</sequence>
<keyword evidence="2" id="KW-1185">Reference proteome</keyword>
<protein>
    <submittedName>
        <fullName evidence="1">Uncharacterized protein</fullName>
    </submittedName>
</protein>
<gene>
    <name evidence="1" type="ORF">H2198_007021</name>
</gene>
<evidence type="ECO:0000313" key="1">
    <source>
        <dbReference type="EMBL" id="KAJ9653855.1"/>
    </source>
</evidence>
<accession>A0ACC3A1A5</accession>
<dbReference type="Proteomes" id="UP001172386">
    <property type="component" value="Unassembled WGS sequence"/>
</dbReference>
<organism evidence="1 2">
    <name type="scientific">Neophaeococcomyces mojaviensis</name>
    <dbReference type="NCBI Taxonomy" id="3383035"/>
    <lineage>
        <taxon>Eukaryota</taxon>
        <taxon>Fungi</taxon>
        <taxon>Dikarya</taxon>
        <taxon>Ascomycota</taxon>
        <taxon>Pezizomycotina</taxon>
        <taxon>Eurotiomycetes</taxon>
        <taxon>Chaetothyriomycetidae</taxon>
        <taxon>Chaetothyriales</taxon>
        <taxon>Chaetothyriales incertae sedis</taxon>
        <taxon>Neophaeococcomyces</taxon>
    </lineage>
</organism>
<reference evidence="1" key="1">
    <citation type="submission" date="2022-10" db="EMBL/GenBank/DDBJ databases">
        <title>Culturing micro-colonial fungi from biological soil crusts in the Mojave desert and describing Neophaeococcomyces mojavensis, and introducing the new genera and species Taxawa tesnikishii.</title>
        <authorList>
            <person name="Kurbessoian T."/>
            <person name="Stajich J.E."/>
        </authorList>
    </citation>
    <scope>NUCLEOTIDE SEQUENCE</scope>
    <source>
        <strain evidence="1">JES_112</strain>
    </source>
</reference>